<gene>
    <name evidence="3" type="ORF">CDCA_CDCA06G1950</name>
</gene>
<dbReference type="InterPro" id="IPR029058">
    <property type="entry name" value="AB_hydrolase_fold"/>
</dbReference>
<dbReference type="AlphaFoldDB" id="A0AAV9IUF2"/>
<evidence type="ECO:0000256" key="1">
    <source>
        <dbReference type="SAM" id="MobiDB-lite"/>
    </source>
</evidence>
<evidence type="ECO:0000313" key="4">
    <source>
        <dbReference type="Proteomes" id="UP001301350"/>
    </source>
</evidence>
<sequence>MSETEVLHVTYRFRSERPTGHLIFGQCWVPWAVLRQPKEVLALLSAATGRADGHRGGGEAVSAERFPHTSDEGDLHRMLEAPRELGLLACDADRVRGMVLYLHGLHSNSSFELLDPDRPGGLRRQYAGSVVESLNRAGYVVFAHDHMGHGRTLTAQGRGDWRVVDRFQTLEVDAMTHLRLVREAVLGAAATTADHASPPPPPTFVMGESMGGLLAFHVMRRFRQQVLLPNARGSSGGGGVVFISAALQPPANLFGLKGRILYSLSGIVSAVFPRYDAIQIPGCVKFPDIQREFENDPQTHRGKLKARLGAEIIQAQQASARHIDSADYSFLALYGTDDNLVDPRAVGELLQRSPSKDKSVIYLDGMWHVLLHEPKGPEARQRVLEWIQARS</sequence>
<dbReference type="SUPFAM" id="SSF53474">
    <property type="entry name" value="alpha/beta-Hydrolases"/>
    <property type="match status" value="1"/>
</dbReference>
<organism evidence="3 4">
    <name type="scientific">Cyanidium caldarium</name>
    <name type="common">Red alga</name>
    <dbReference type="NCBI Taxonomy" id="2771"/>
    <lineage>
        <taxon>Eukaryota</taxon>
        <taxon>Rhodophyta</taxon>
        <taxon>Bangiophyceae</taxon>
        <taxon>Cyanidiales</taxon>
        <taxon>Cyanidiaceae</taxon>
        <taxon>Cyanidium</taxon>
    </lineage>
</organism>
<dbReference type="InterPro" id="IPR022742">
    <property type="entry name" value="Hydrolase_4"/>
</dbReference>
<dbReference type="Proteomes" id="UP001301350">
    <property type="component" value="Unassembled WGS sequence"/>
</dbReference>
<comment type="caution">
    <text evidence="3">The sequence shown here is derived from an EMBL/GenBank/DDBJ whole genome shotgun (WGS) entry which is preliminary data.</text>
</comment>
<evidence type="ECO:0000313" key="3">
    <source>
        <dbReference type="EMBL" id="KAK4535925.1"/>
    </source>
</evidence>
<protein>
    <recommendedName>
        <fullName evidence="2">Serine aminopeptidase S33 domain-containing protein</fullName>
    </recommendedName>
</protein>
<name>A0AAV9IUF2_CYACA</name>
<reference evidence="3 4" key="1">
    <citation type="submission" date="2022-07" db="EMBL/GenBank/DDBJ databases">
        <title>Genome-wide signatures of adaptation to extreme environments.</title>
        <authorList>
            <person name="Cho C.H."/>
            <person name="Yoon H.S."/>
        </authorList>
    </citation>
    <scope>NUCLEOTIDE SEQUENCE [LARGE SCALE GENOMIC DNA]</scope>
    <source>
        <strain evidence="3 4">DBV 063 E5</strain>
    </source>
</reference>
<proteinExistence type="predicted"/>
<feature type="domain" description="Serine aminopeptidase S33" evidence="2">
    <location>
        <begin position="128"/>
        <end position="374"/>
    </location>
</feature>
<feature type="region of interest" description="Disordered" evidence="1">
    <location>
        <begin position="51"/>
        <end position="73"/>
    </location>
</feature>
<accession>A0AAV9IUF2</accession>
<evidence type="ECO:0000259" key="2">
    <source>
        <dbReference type="Pfam" id="PF12146"/>
    </source>
</evidence>
<keyword evidence="4" id="KW-1185">Reference proteome</keyword>
<dbReference type="InterPro" id="IPR051044">
    <property type="entry name" value="MAG_DAG_Lipase"/>
</dbReference>
<dbReference type="PANTHER" id="PTHR11614">
    <property type="entry name" value="PHOSPHOLIPASE-RELATED"/>
    <property type="match status" value="1"/>
</dbReference>
<dbReference type="Gene3D" id="3.40.50.1820">
    <property type="entry name" value="alpha/beta hydrolase"/>
    <property type="match status" value="1"/>
</dbReference>
<dbReference type="Pfam" id="PF12146">
    <property type="entry name" value="Hydrolase_4"/>
    <property type="match status" value="1"/>
</dbReference>
<dbReference type="EMBL" id="JANCYW010000006">
    <property type="protein sequence ID" value="KAK4535925.1"/>
    <property type="molecule type" value="Genomic_DNA"/>
</dbReference>